<feature type="compositionally biased region" description="Basic and acidic residues" evidence="2">
    <location>
        <begin position="1"/>
        <end position="10"/>
    </location>
</feature>
<dbReference type="InterPro" id="IPR036236">
    <property type="entry name" value="Znf_C2H2_sf"/>
</dbReference>
<feature type="region of interest" description="Disordered" evidence="2">
    <location>
        <begin position="294"/>
        <end position="327"/>
    </location>
</feature>
<dbReference type="PROSITE" id="PS00028">
    <property type="entry name" value="ZINC_FINGER_C2H2_1"/>
    <property type="match status" value="1"/>
</dbReference>
<evidence type="ECO:0000313" key="5">
    <source>
        <dbReference type="Proteomes" id="UP000242525"/>
    </source>
</evidence>
<reference evidence="4" key="1">
    <citation type="submission" date="2014-03" db="EMBL/GenBank/DDBJ databases">
        <authorList>
            <person name="Casaregola S."/>
        </authorList>
    </citation>
    <scope>NUCLEOTIDE SEQUENCE [LARGE SCALE GENOMIC DNA]</scope>
    <source>
        <strain evidence="4">CLIB 918</strain>
    </source>
</reference>
<keyword evidence="1" id="KW-0479">Metal-binding</keyword>
<evidence type="ECO:0000256" key="2">
    <source>
        <dbReference type="SAM" id="MobiDB-lite"/>
    </source>
</evidence>
<keyword evidence="5" id="KW-1185">Reference proteome</keyword>
<evidence type="ECO:0000313" key="4">
    <source>
        <dbReference type="EMBL" id="CDO57982.1"/>
    </source>
</evidence>
<accession>A0A0J9XL74</accession>
<keyword evidence="1" id="KW-0862">Zinc</keyword>
<comment type="caution">
    <text evidence="4">The sequence shown here is derived from an EMBL/GenBank/DDBJ whole genome shotgun (WGS) entry which is preliminary data.</text>
</comment>
<feature type="domain" description="C2H2-type" evidence="3">
    <location>
        <begin position="278"/>
        <end position="306"/>
    </location>
</feature>
<organism evidence="4 5">
    <name type="scientific">Geotrichum candidum</name>
    <name type="common">Oospora lactis</name>
    <name type="synonym">Dipodascus geotrichum</name>
    <dbReference type="NCBI Taxonomy" id="1173061"/>
    <lineage>
        <taxon>Eukaryota</taxon>
        <taxon>Fungi</taxon>
        <taxon>Dikarya</taxon>
        <taxon>Ascomycota</taxon>
        <taxon>Saccharomycotina</taxon>
        <taxon>Dipodascomycetes</taxon>
        <taxon>Dipodascales</taxon>
        <taxon>Dipodascaceae</taxon>
        <taxon>Geotrichum</taxon>
    </lineage>
</organism>
<protein>
    <submittedName>
        <fullName evidence="4">Similar to Saccharomyces cerevisiae YGR044C RME1 Zinc finger protein involved in control of meiosis</fullName>
    </submittedName>
</protein>
<feature type="region of interest" description="Disordered" evidence="2">
    <location>
        <begin position="1"/>
        <end position="27"/>
    </location>
</feature>
<feature type="compositionally biased region" description="Basic residues" evidence="2">
    <location>
        <begin position="308"/>
        <end position="319"/>
    </location>
</feature>
<dbReference type="STRING" id="1173061.A0A0J9XL74"/>
<dbReference type="EMBL" id="CCBN010000028">
    <property type="protein sequence ID" value="CDO57982.1"/>
    <property type="molecule type" value="Genomic_DNA"/>
</dbReference>
<dbReference type="AlphaFoldDB" id="A0A0J9XL74"/>
<dbReference type="InterPro" id="IPR013087">
    <property type="entry name" value="Znf_C2H2_type"/>
</dbReference>
<evidence type="ECO:0000259" key="3">
    <source>
        <dbReference type="PROSITE" id="PS50157"/>
    </source>
</evidence>
<dbReference type="Gene3D" id="3.30.160.60">
    <property type="entry name" value="Classic Zinc Finger"/>
    <property type="match status" value="2"/>
</dbReference>
<name>A0A0J9XL74_GEOCN</name>
<dbReference type="SUPFAM" id="SSF57667">
    <property type="entry name" value="beta-beta-alpha zinc fingers"/>
    <property type="match status" value="1"/>
</dbReference>
<feature type="compositionally biased region" description="Low complexity" evidence="2">
    <location>
        <begin position="16"/>
        <end position="27"/>
    </location>
</feature>
<dbReference type="PROSITE" id="PS50157">
    <property type="entry name" value="ZINC_FINGER_C2H2_2"/>
    <property type="match status" value="1"/>
</dbReference>
<dbReference type="Proteomes" id="UP000242525">
    <property type="component" value="Unassembled WGS sequence"/>
</dbReference>
<gene>
    <name evidence="4" type="ORF">BN980_GECA32s00648g</name>
</gene>
<dbReference type="SMART" id="SM00355">
    <property type="entry name" value="ZnF_C2H2"/>
    <property type="match status" value="3"/>
</dbReference>
<dbReference type="OrthoDB" id="4083680at2759"/>
<evidence type="ECO:0000256" key="1">
    <source>
        <dbReference type="PROSITE-ProRule" id="PRU00042"/>
    </source>
</evidence>
<proteinExistence type="predicted"/>
<keyword evidence="1" id="KW-0863">Zinc-finger</keyword>
<dbReference type="GO" id="GO:0008270">
    <property type="term" value="F:zinc ion binding"/>
    <property type="evidence" value="ECO:0007669"/>
    <property type="project" value="UniProtKB-KW"/>
</dbReference>
<sequence>MSNKHYHDPNRPYSDPNANNPNYLNPNALSQFPGNAYYGVPQSPLILDGASPEYIAYSGSTLGQPNATGHSPHLQQHYYGSGGTQPDIATLMLHQQHPQGEIYHPTHPGHSQHHQDQGYEIVRPQENYYAPHQLQYNQAYSLALSPSGSSSGSRQFPSVLSSSPMAYLGSTAATPRQHREHRAWTNPSVVPGNHVALLTASEKRHVKARPGKKGNFFCSHCSEQFRTILDLAAHMDKYGVVRGFHCEDMDCPWHVCGFATVSEWSRHTKSQHGSVPVTTCEVCNKPFIRKDSLKRHTQLVHENENSRYNRKMRNGGGRKSHNDSHLH</sequence>